<dbReference type="EMBL" id="AVGG01000007">
    <property type="protein sequence ID" value="ESU28387.1"/>
    <property type="molecule type" value="Genomic_DNA"/>
</dbReference>
<name>V6SQ97_9FLAO</name>
<proteinExistence type="predicted"/>
<dbReference type="PATRIC" id="fig|1341181.4.peg.1713"/>
<accession>V6SQ97</accession>
<gene>
    <name evidence="1" type="ORF">FLJC2902T_17410</name>
</gene>
<comment type="caution">
    <text evidence="1">The sequence shown here is derived from an EMBL/GenBank/DDBJ whole genome shotgun (WGS) entry which is preliminary data.</text>
</comment>
<evidence type="ECO:0000313" key="1">
    <source>
        <dbReference type="EMBL" id="ESU28387.1"/>
    </source>
</evidence>
<evidence type="ECO:0000313" key="2">
    <source>
        <dbReference type="Proteomes" id="UP000018004"/>
    </source>
</evidence>
<reference evidence="1 2" key="1">
    <citation type="submission" date="2013-08" db="EMBL/GenBank/DDBJ databases">
        <title>Flavobacterium limnosediminis JC2902 genome sequencing.</title>
        <authorList>
            <person name="Lee K."/>
            <person name="Yi H."/>
            <person name="Park S."/>
            <person name="Chun J."/>
        </authorList>
    </citation>
    <scope>NUCLEOTIDE SEQUENCE [LARGE SCALE GENOMIC DNA]</scope>
    <source>
        <strain evidence="1 2">JC2902</strain>
    </source>
</reference>
<protein>
    <submittedName>
        <fullName evidence="1">Uncharacterized protein</fullName>
    </submittedName>
</protein>
<keyword evidence="2" id="KW-1185">Reference proteome</keyword>
<organism evidence="1 2">
    <name type="scientific">Flavobacterium limnosediminis JC2902</name>
    <dbReference type="NCBI Taxonomy" id="1341181"/>
    <lineage>
        <taxon>Bacteria</taxon>
        <taxon>Pseudomonadati</taxon>
        <taxon>Bacteroidota</taxon>
        <taxon>Flavobacteriia</taxon>
        <taxon>Flavobacteriales</taxon>
        <taxon>Flavobacteriaceae</taxon>
        <taxon>Flavobacterium</taxon>
    </lineage>
</organism>
<dbReference type="AlphaFoldDB" id="V6SQ97"/>
<dbReference type="eggNOG" id="ENOG5030R9J">
    <property type="taxonomic scope" value="Bacteria"/>
</dbReference>
<dbReference type="Proteomes" id="UP000018004">
    <property type="component" value="Unassembled WGS sequence"/>
</dbReference>
<sequence length="69" mass="7854">MNITSLPTDDLCAMTKSELYQEFRKFGRDVVRLEMNTVIAKVRGVPLKEAKVQKVLKGGEVAELRKRFA</sequence>